<evidence type="ECO:0000313" key="2">
    <source>
        <dbReference type="EMBL" id="GIY08119.1"/>
    </source>
</evidence>
<proteinExistence type="predicted"/>
<sequence>MTTTTSAIVCTHASANLEKCIYEDTSKFPKFEVHFEDNEQLGDLSTLIKTSVSKYLPNFDYTLHTSMAEKGIENLSKPPKKRYIYKEQWHRNNVDLSRSAHKEETPAPNCGDHQTRDACSALLELAGDLAEAHAKNETSKEHCITSEKSKLFIPFVAKSSNNFFSQADPSDLSLQNSTMSKLQKSDSQELNVHNIAYSRRMNSPSSSEFDDTAYSLSVAIEAVVDKAYSTDSSKSVTEFPESAENNDSVADGEKNCSVYFKFNNNKSDRNHVKNLQSQDVAKTNEQNFFKSKNEKHLLNSLPVNQINSLSMPMHHLNVSPKLPEDNPDRYSHKLSSKMSGESICNYFMNEPQIEGSSGDNPNSALPSPTRSSQRACKGKRYEALKPELLQTQKERKQNNSKRIVSTLVKAKDGPVSTNPNFLSPKKRRKEFSDKSKALAETDALDARTLDLNKHLAFLPTSNIEELNKKRKRE</sequence>
<keyword evidence="3" id="KW-1185">Reference proteome</keyword>
<name>A0AAV4QFK0_9ARAC</name>
<evidence type="ECO:0000256" key="1">
    <source>
        <dbReference type="SAM" id="MobiDB-lite"/>
    </source>
</evidence>
<feature type="region of interest" description="Disordered" evidence="1">
    <location>
        <begin position="411"/>
        <end position="435"/>
    </location>
</feature>
<evidence type="ECO:0000313" key="3">
    <source>
        <dbReference type="Proteomes" id="UP001054837"/>
    </source>
</evidence>
<feature type="region of interest" description="Disordered" evidence="1">
    <location>
        <begin position="350"/>
        <end position="376"/>
    </location>
</feature>
<gene>
    <name evidence="2" type="ORF">CDAR_429321</name>
</gene>
<dbReference type="AlphaFoldDB" id="A0AAV4QFK0"/>
<comment type="caution">
    <text evidence="2">The sequence shown here is derived from an EMBL/GenBank/DDBJ whole genome shotgun (WGS) entry which is preliminary data.</text>
</comment>
<organism evidence="2 3">
    <name type="scientific">Caerostris darwini</name>
    <dbReference type="NCBI Taxonomy" id="1538125"/>
    <lineage>
        <taxon>Eukaryota</taxon>
        <taxon>Metazoa</taxon>
        <taxon>Ecdysozoa</taxon>
        <taxon>Arthropoda</taxon>
        <taxon>Chelicerata</taxon>
        <taxon>Arachnida</taxon>
        <taxon>Araneae</taxon>
        <taxon>Araneomorphae</taxon>
        <taxon>Entelegynae</taxon>
        <taxon>Araneoidea</taxon>
        <taxon>Araneidae</taxon>
        <taxon>Caerostris</taxon>
    </lineage>
</organism>
<protein>
    <submittedName>
        <fullName evidence="2">Uncharacterized protein</fullName>
    </submittedName>
</protein>
<accession>A0AAV4QFK0</accession>
<feature type="region of interest" description="Disordered" evidence="1">
    <location>
        <begin position="231"/>
        <end position="250"/>
    </location>
</feature>
<dbReference type="Proteomes" id="UP001054837">
    <property type="component" value="Unassembled WGS sequence"/>
</dbReference>
<feature type="compositionally biased region" description="Polar residues" evidence="1">
    <location>
        <begin position="354"/>
        <end position="374"/>
    </location>
</feature>
<reference evidence="2 3" key="1">
    <citation type="submission" date="2021-06" db="EMBL/GenBank/DDBJ databases">
        <title>Caerostris darwini draft genome.</title>
        <authorList>
            <person name="Kono N."/>
            <person name="Arakawa K."/>
        </authorList>
    </citation>
    <scope>NUCLEOTIDE SEQUENCE [LARGE SCALE GENOMIC DNA]</scope>
</reference>
<dbReference type="EMBL" id="BPLQ01004446">
    <property type="protein sequence ID" value="GIY08119.1"/>
    <property type="molecule type" value="Genomic_DNA"/>
</dbReference>